<proteinExistence type="inferred from homology"/>
<feature type="domain" description="Protein kinase" evidence="14">
    <location>
        <begin position="513"/>
        <end position="937"/>
    </location>
</feature>
<dbReference type="PROSITE" id="PS00108">
    <property type="entry name" value="PROTEIN_KINASE_ST"/>
    <property type="match status" value="1"/>
</dbReference>
<dbReference type="GO" id="GO:0004694">
    <property type="term" value="F:eukaryotic translation initiation factor 2alpha kinase activity"/>
    <property type="evidence" value="ECO:0007669"/>
    <property type="project" value="InterPro"/>
</dbReference>
<dbReference type="InterPro" id="IPR016255">
    <property type="entry name" value="Gcn2"/>
</dbReference>
<dbReference type="GO" id="GO:0005634">
    <property type="term" value="C:nucleus"/>
    <property type="evidence" value="ECO:0007669"/>
    <property type="project" value="TreeGrafter"/>
</dbReference>
<dbReference type="Proteomes" id="UP000030742">
    <property type="component" value="Unassembled WGS sequence"/>
</dbReference>
<dbReference type="PANTHER" id="PTHR11042">
    <property type="entry name" value="EUKARYOTIC TRANSLATION INITIATION FACTOR 2-ALPHA KINASE EIF2-ALPHA KINASE -RELATED"/>
    <property type="match status" value="1"/>
</dbReference>
<dbReference type="PROSITE" id="PS00107">
    <property type="entry name" value="PROTEIN_KINASE_ATP"/>
    <property type="match status" value="1"/>
</dbReference>
<feature type="active site" description="Proton acceptor" evidence="10">
    <location>
        <position position="777"/>
    </location>
</feature>
<evidence type="ECO:0000256" key="4">
    <source>
        <dbReference type="ARBA" id="ARBA00022741"/>
    </source>
</evidence>
<dbReference type="PROSITE" id="PS50908">
    <property type="entry name" value="RWD"/>
    <property type="match status" value="1"/>
</dbReference>
<dbReference type="InterPro" id="IPR011009">
    <property type="entry name" value="Kinase-like_dom_sf"/>
</dbReference>
<dbReference type="GO" id="GO:0000077">
    <property type="term" value="P:DNA damage checkpoint signaling"/>
    <property type="evidence" value="ECO:0007669"/>
    <property type="project" value="InterPro"/>
</dbReference>
<keyword evidence="5" id="KW-0418">Kinase</keyword>
<dbReference type="SUPFAM" id="SSF56112">
    <property type="entry name" value="Protein kinase-like (PK-like)"/>
    <property type="match status" value="2"/>
</dbReference>
<dbReference type="SMART" id="SM00220">
    <property type="entry name" value="S_TKc"/>
    <property type="match status" value="1"/>
</dbReference>
<evidence type="ECO:0000256" key="9">
    <source>
        <dbReference type="ARBA" id="ARBA00048679"/>
    </source>
</evidence>
<evidence type="ECO:0000256" key="3">
    <source>
        <dbReference type="ARBA" id="ARBA00022679"/>
    </source>
</evidence>
<dbReference type="SMART" id="SM00591">
    <property type="entry name" value="RWD"/>
    <property type="match status" value="1"/>
</dbReference>
<comment type="catalytic activity">
    <reaction evidence="8">
        <text>L-threonyl-[protein] + ATP = O-phospho-L-threonyl-[protein] + ADP + H(+)</text>
        <dbReference type="Rhea" id="RHEA:46608"/>
        <dbReference type="Rhea" id="RHEA-COMP:11060"/>
        <dbReference type="Rhea" id="RHEA-COMP:11605"/>
        <dbReference type="ChEBI" id="CHEBI:15378"/>
        <dbReference type="ChEBI" id="CHEBI:30013"/>
        <dbReference type="ChEBI" id="CHEBI:30616"/>
        <dbReference type="ChEBI" id="CHEBI:61977"/>
        <dbReference type="ChEBI" id="CHEBI:456216"/>
        <dbReference type="EC" id="2.7.11.1"/>
    </reaction>
</comment>
<dbReference type="Gene3D" id="3.30.930.10">
    <property type="entry name" value="Bira Bifunctional Protein, Domain 2"/>
    <property type="match status" value="1"/>
</dbReference>
<evidence type="ECO:0000256" key="8">
    <source>
        <dbReference type="ARBA" id="ARBA00047899"/>
    </source>
</evidence>
<dbReference type="InterPro" id="IPR006575">
    <property type="entry name" value="RWD_dom"/>
</dbReference>
<feature type="region of interest" description="Disordered" evidence="13">
    <location>
        <begin position="591"/>
        <end position="617"/>
    </location>
</feature>
<dbReference type="Gene3D" id="3.10.110.10">
    <property type="entry name" value="Ubiquitin Conjugating Enzyme"/>
    <property type="match status" value="1"/>
</dbReference>
<evidence type="ECO:0000313" key="17">
    <source>
        <dbReference type="Proteomes" id="UP000030742"/>
    </source>
</evidence>
<dbReference type="GO" id="GO:1990625">
    <property type="term" value="P:negative regulation of cytoplasmic translational initiation in response to stress"/>
    <property type="evidence" value="ECO:0007669"/>
    <property type="project" value="TreeGrafter"/>
</dbReference>
<dbReference type="PROSITE" id="PS50011">
    <property type="entry name" value="PROTEIN_KINASE_DOM"/>
    <property type="match status" value="2"/>
</dbReference>
<dbReference type="SUPFAM" id="SSF55681">
    <property type="entry name" value="Class II aaRS and biotin synthetases"/>
    <property type="match status" value="1"/>
</dbReference>
<feature type="domain" description="Protein kinase" evidence="14">
    <location>
        <begin position="228"/>
        <end position="473"/>
    </location>
</feature>
<dbReference type="InterPro" id="IPR000719">
    <property type="entry name" value="Prot_kinase_dom"/>
</dbReference>
<dbReference type="Gene3D" id="3.30.200.20">
    <property type="entry name" value="Phosphorylase Kinase, domain 1"/>
    <property type="match status" value="1"/>
</dbReference>
<feature type="compositionally biased region" description="Basic and acidic residues" evidence="13">
    <location>
        <begin position="701"/>
        <end position="717"/>
    </location>
</feature>
<organism evidence="16 17">
    <name type="scientific">Dendroctonus ponderosae</name>
    <name type="common">Mountain pine beetle</name>
    <dbReference type="NCBI Taxonomy" id="77166"/>
    <lineage>
        <taxon>Eukaryota</taxon>
        <taxon>Metazoa</taxon>
        <taxon>Ecdysozoa</taxon>
        <taxon>Arthropoda</taxon>
        <taxon>Hexapoda</taxon>
        <taxon>Insecta</taxon>
        <taxon>Pterygota</taxon>
        <taxon>Neoptera</taxon>
        <taxon>Endopterygota</taxon>
        <taxon>Coleoptera</taxon>
        <taxon>Polyphaga</taxon>
        <taxon>Cucujiformia</taxon>
        <taxon>Curculionidae</taxon>
        <taxon>Scolytinae</taxon>
        <taxon>Dendroctonus</taxon>
    </lineage>
</organism>
<evidence type="ECO:0000256" key="6">
    <source>
        <dbReference type="ARBA" id="ARBA00022840"/>
    </source>
</evidence>
<dbReference type="EC" id="2.7.11.1" evidence="1"/>
<feature type="binding site" evidence="11">
    <location>
        <begin position="519"/>
        <end position="527"/>
    </location>
    <ligand>
        <name>ATP</name>
        <dbReference type="ChEBI" id="CHEBI:30616"/>
    </ligand>
</feature>
<evidence type="ECO:0000259" key="15">
    <source>
        <dbReference type="PROSITE" id="PS50908"/>
    </source>
</evidence>
<sequence>MSGEDTVNVRQAREFEALQGIYMNQLKDLRQKPAWKTTFCPLNLSISLTPQLGASDNGEVHVQVDLHVICSSSYPRNEPIIRLENSKGIAHTLLKELQKDLEETATLNKGEEVIYKLCEQVREFLRIHNNPGMISFYHEMEQTQRQKVQEIELQKQLEANRQKEIYLKQVQERRKMIEAEARDWRRSRENSENAPDVARRLTGGSKPSDELPCNHKAMVSLDFNGRQVHRGRCIKHIDTSSVIYSALDAKTGEMLEVAEWTLKPKKQEVSQLMKNIASIEQELNYYMAKLRHPNLVNYLGMKHDSVGDQVVVYVLKEFVLGKAQSSFFIEGSDCSLLFLGQNRKIDWDLLRHLAQDVLSALDYLHRINVPHKGLKYTCVTISERGEVKLSNYGIHKRLSDLVTATQKNYSKKRDIYDFGRMILSLLGQKDVPEANVEIPTSLPSDLFEFLYNCLNKDDKERFTAKQLLDHSFLHTPNIFDEYLDLPDTPPPEISDQPVPVSSNNSLPWIQREFLILNTIGSGAFGKVLKAWNKLDRRFYAIKKIKLDRSSKALNKKKILREVTLLSKLNHENIVRYFYSWTDTTTIKDDATGDSGSSGLTTATHASDPKQSLKVGRNNEFTSNGCVEELAPPAAISVITFNSKSQPTYGESSEDESSEEEDDDDDDDDETSDKRFIADSGSDSIIFEAGSAGKSLSSKQPESVDSKPLDKSRESEAPKEHLRQMEYLYIQMEFCERSTLRTAIDADIYKNPDRVWRFFREIVEGLAYIHMQNIIHRDLKPDNVFLDSFDRVKIGDFGLATSIGIKSKPEVTPEIAENLAESLKEDLTEEGKTGNVGTAMYAAPEINSTLKTLYNEKVDIYSLGIILFEMCHKPFETRMERIVVLNALRTKDIVFPDGFPESNERAHTLVRLLLNHDIAQRPSSQELLQSKHMPPPVLVEQRMQQVVRYTLSNPQTKGYRYLISACFKQSLSPAQDITYDRGPSIPIAVRLAHLYDHVRATCVKVFKQHGGQELSTPLLMPKCKYNESVDSCVNLMAHFGNIVSLPYDLRVSFARYVALNHINCLRRYSVEKVFKEKKMFGFLPREFYEGAFDIVTASSHIADAEILYIAYQIISELPGERTQPFLIQLNHTLLFEALLLHFDLKDREQEVLDQMRKLKKSRDFNLLLSNFLTQAGLSEPMVNSLSYLLCAEFEPSKAASCLQMVTKNRSNRKAADLAKTALHELKIIVEYAECFGVKFEFQIVPGLIYNIHQHSGMIFQCVYEIQKKRNQKGKEILAAGGRYDAMIQYYRNLMEQINMAGKDVQQSAVGISISLDILVHAILKQDVEEVPIRSDSLNIAVCSVGQKPNSNFKEKIKVVRNLQEAGCSFSLIEAPNENALEYQLFELNFARAIIFRDDNQSIVKVRYWDKSSKGQTRFNDKEVPISSIVESMQRILRIRVENIGENGQPSATLIRSESKSSYSEKNDLDAEIVWITSDKFTSNSRKRYENQVRTQLDRVFRKLSGVPTVIVVNLDSKFVSELSSSVDFDSEDQFNRSVQDLTSKSQKHKQCVKDICDEIRKIRLKNDSPTIILYGLADKCYKVIM</sequence>
<evidence type="ECO:0000256" key="5">
    <source>
        <dbReference type="ARBA" id="ARBA00022777"/>
    </source>
</evidence>
<dbReference type="PANTHER" id="PTHR11042:SF136">
    <property type="entry name" value="EIF-2-ALPHA KINASE GCN2"/>
    <property type="match status" value="1"/>
</dbReference>
<dbReference type="OrthoDB" id="6778822at2759"/>
<keyword evidence="3" id="KW-0808">Transferase</keyword>
<feature type="compositionally biased region" description="Acidic residues" evidence="13">
    <location>
        <begin position="651"/>
        <end position="670"/>
    </location>
</feature>
<dbReference type="CDD" id="cd23823">
    <property type="entry name" value="RWD_GCN2"/>
    <property type="match status" value="1"/>
</dbReference>
<feature type="domain" description="RWD" evidence="15">
    <location>
        <begin position="13"/>
        <end position="128"/>
    </location>
</feature>
<evidence type="ECO:0000256" key="2">
    <source>
        <dbReference type="ARBA" id="ARBA00022527"/>
    </source>
</evidence>
<feature type="compositionally biased region" description="Polar residues" evidence="13">
    <location>
        <begin position="640"/>
        <end position="649"/>
    </location>
</feature>
<evidence type="ECO:0000256" key="11">
    <source>
        <dbReference type="PIRSR" id="PIRSR000660-2"/>
    </source>
</evidence>
<comment type="catalytic activity">
    <reaction evidence="9">
        <text>L-seryl-[protein] + ATP = O-phospho-L-seryl-[protein] + ADP + H(+)</text>
        <dbReference type="Rhea" id="RHEA:17989"/>
        <dbReference type="Rhea" id="RHEA-COMP:9863"/>
        <dbReference type="Rhea" id="RHEA-COMP:11604"/>
        <dbReference type="ChEBI" id="CHEBI:15378"/>
        <dbReference type="ChEBI" id="CHEBI:29999"/>
        <dbReference type="ChEBI" id="CHEBI:30616"/>
        <dbReference type="ChEBI" id="CHEBI:83421"/>
        <dbReference type="ChEBI" id="CHEBI:456216"/>
        <dbReference type="EC" id="2.7.11.1"/>
    </reaction>
</comment>
<dbReference type="Pfam" id="PF00069">
    <property type="entry name" value="Pkinase"/>
    <property type="match status" value="3"/>
</dbReference>
<dbReference type="EMBL" id="KB632194">
    <property type="protein sequence ID" value="ERL89907.1"/>
    <property type="molecule type" value="Genomic_DNA"/>
</dbReference>
<dbReference type="PIRSF" id="PIRSF000660">
    <property type="entry name" value="Ser/Thr_PK_GCN2"/>
    <property type="match status" value="1"/>
</dbReference>
<dbReference type="Pfam" id="PF05773">
    <property type="entry name" value="RWD"/>
    <property type="match status" value="1"/>
</dbReference>
<evidence type="ECO:0000256" key="1">
    <source>
        <dbReference type="ARBA" id="ARBA00012513"/>
    </source>
</evidence>
<name>U4UA53_DENPD</name>
<evidence type="ECO:0000256" key="13">
    <source>
        <dbReference type="SAM" id="MobiDB-lite"/>
    </source>
</evidence>
<evidence type="ECO:0000313" key="16">
    <source>
        <dbReference type="EMBL" id="ERL89907.1"/>
    </source>
</evidence>
<evidence type="ECO:0000256" key="7">
    <source>
        <dbReference type="ARBA" id="ARBA00037982"/>
    </source>
</evidence>
<dbReference type="Pfam" id="PF13393">
    <property type="entry name" value="tRNA-synt_His"/>
    <property type="match status" value="1"/>
</dbReference>
<dbReference type="InterPro" id="IPR017441">
    <property type="entry name" value="Protein_kinase_ATP_BS"/>
</dbReference>
<dbReference type="InterPro" id="IPR045864">
    <property type="entry name" value="aa-tRNA-synth_II/BPL/LPL"/>
</dbReference>
<evidence type="ECO:0000256" key="10">
    <source>
        <dbReference type="PIRSR" id="PIRSR000660-1"/>
    </source>
</evidence>
<feature type="binding site" evidence="11">
    <location>
        <position position="542"/>
    </location>
    <ligand>
        <name>ATP</name>
        <dbReference type="ChEBI" id="CHEBI:30616"/>
    </ligand>
</feature>
<accession>U4UA53</accession>
<dbReference type="InterPro" id="IPR008271">
    <property type="entry name" value="Ser/Thr_kinase_AS"/>
</dbReference>
<dbReference type="FunFam" id="3.10.110.10:FF:000050">
    <property type="entry name" value="eIF-2-alpha kinase GCN2"/>
    <property type="match status" value="1"/>
</dbReference>
<dbReference type="CDD" id="cd14046">
    <property type="entry name" value="STKc_EIF2AK4_GCN2_rpt2"/>
    <property type="match status" value="1"/>
</dbReference>
<evidence type="ECO:0000256" key="12">
    <source>
        <dbReference type="PROSITE-ProRule" id="PRU10141"/>
    </source>
</evidence>
<dbReference type="SUPFAM" id="SSF54495">
    <property type="entry name" value="UBC-like"/>
    <property type="match status" value="1"/>
</dbReference>
<feature type="compositionally biased region" description="Polar residues" evidence="13">
    <location>
        <begin position="593"/>
        <end position="604"/>
    </location>
</feature>
<keyword evidence="2" id="KW-0723">Serine/threonine-protein kinase</keyword>
<feature type="region of interest" description="Disordered" evidence="13">
    <location>
        <begin position="186"/>
        <end position="211"/>
    </location>
</feature>
<keyword evidence="4 11" id="KW-0547">Nucleotide-binding</keyword>
<dbReference type="InterPro" id="IPR016135">
    <property type="entry name" value="UBQ-conjugating_enzyme/RWD"/>
</dbReference>
<keyword evidence="6 11" id="KW-0067">ATP-binding</keyword>
<dbReference type="STRING" id="77166.U4UA53"/>
<feature type="region of interest" description="Disordered" evidence="13">
    <location>
        <begin position="690"/>
        <end position="717"/>
    </location>
</feature>
<evidence type="ECO:0000259" key="14">
    <source>
        <dbReference type="PROSITE" id="PS50011"/>
    </source>
</evidence>
<comment type="similarity">
    <text evidence="7">Belongs to the protein kinase superfamily. Ser/Thr protein kinase family. GCN2 subfamily.</text>
</comment>
<feature type="binding site" evidence="12">
    <location>
        <position position="543"/>
    </location>
    <ligand>
        <name>ATP</name>
        <dbReference type="ChEBI" id="CHEBI:30616"/>
    </ligand>
</feature>
<protein>
    <recommendedName>
        <fullName evidence="1">non-specific serine/threonine protein kinase</fullName>
        <ecNumber evidence="1">2.7.11.1</ecNumber>
    </recommendedName>
</protein>
<dbReference type="GO" id="GO:0009893">
    <property type="term" value="P:positive regulation of metabolic process"/>
    <property type="evidence" value="ECO:0007669"/>
    <property type="project" value="UniProtKB-ARBA"/>
</dbReference>
<reference evidence="16 17" key="1">
    <citation type="journal article" date="2013" name="Genome Biol.">
        <title>Draft genome of the mountain pine beetle, Dendroctonus ponderosae Hopkins, a major forest pest.</title>
        <authorList>
            <person name="Keeling C.I."/>
            <person name="Yuen M.M."/>
            <person name="Liao N.Y."/>
            <person name="Docking T.R."/>
            <person name="Chan S.K."/>
            <person name="Taylor G.A."/>
            <person name="Palmquist D.L."/>
            <person name="Jackman S.D."/>
            <person name="Nguyen A."/>
            <person name="Li M."/>
            <person name="Henderson H."/>
            <person name="Janes J.K."/>
            <person name="Zhao Y."/>
            <person name="Pandoh P."/>
            <person name="Moore R."/>
            <person name="Sperling F.A."/>
            <person name="Huber D.P."/>
            <person name="Birol I."/>
            <person name="Jones S.J."/>
            <person name="Bohlmann J."/>
        </authorList>
    </citation>
    <scope>NUCLEOTIDE SEQUENCE</scope>
</reference>
<dbReference type="InterPro" id="IPR050339">
    <property type="entry name" value="CC_SR_Kinase"/>
</dbReference>
<feature type="region of interest" description="Disordered" evidence="13">
    <location>
        <begin position="640"/>
        <end position="676"/>
    </location>
</feature>
<dbReference type="GO" id="GO:0005524">
    <property type="term" value="F:ATP binding"/>
    <property type="evidence" value="ECO:0007669"/>
    <property type="project" value="UniProtKB-UniRule"/>
</dbReference>
<dbReference type="InterPro" id="IPR041715">
    <property type="entry name" value="HisRS-like_core"/>
</dbReference>
<dbReference type="Gene3D" id="1.10.510.10">
    <property type="entry name" value="Transferase(Phosphotransferase) domain 1"/>
    <property type="match status" value="2"/>
</dbReference>
<gene>
    <name evidence="16" type="ORF">D910_07266</name>
</gene>
<dbReference type="GO" id="GO:0005829">
    <property type="term" value="C:cytosol"/>
    <property type="evidence" value="ECO:0007669"/>
    <property type="project" value="TreeGrafter"/>
</dbReference>